<feature type="compositionally biased region" description="Low complexity" evidence="1">
    <location>
        <begin position="50"/>
        <end position="85"/>
    </location>
</feature>
<keyword evidence="2" id="KW-0732">Signal</keyword>
<feature type="chain" id="PRO_5043432418" description="DUF4148 domain-containing protein" evidence="2">
    <location>
        <begin position="27"/>
        <end position="142"/>
    </location>
</feature>
<dbReference type="Proteomes" id="UP000175852">
    <property type="component" value="Unassembled WGS sequence"/>
</dbReference>
<sequence length="142" mass="14527">MMSFRKPGWMLSGVLCVACLPAIAAAQEAATGSSKVGIDPTTGKLRPLTDAESAALDQQAAAAASAARSSAARSSSVPQTEAAARATERRLPNGTVARKLPATQMSSLTATRQADGRIVIEHSDEAGATQPTHAEHGALPHE</sequence>
<gene>
    <name evidence="3" type="ORF">BIY41_17920</name>
</gene>
<evidence type="ECO:0000256" key="2">
    <source>
        <dbReference type="SAM" id="SignalP"/>
    </source>
</evidence>
<feature type="signal peptide" evidence="2">
    <location>
        <begin position="1"/>
        <end position="26"/>
    </location>
</feature>
<evidence type="ECO:0000313" key="4">
    <source>
        <dbReference type="Proteomes" id="UP000175852"/>
    </source>
</evidence>
<reference evidence="3 4" key="1">
    <citation type="submission" date="2016-09" db="EMBL/GenBank/DDBJ databases">
        <authorList>
            <person name="Wen S.-F."/>
            <person name="Lo A.-C."/>
            <person name="Lin C.-J."/>
            <person name="Tseng T.-T."/>
        </authorList>
    </citation>
    <scope>NUCLEOTIDE SEQUENCE [LARGE SCALE GENOMIC DNA]</scope>
    <source>
        <strain evidence="3 4">12609</strain>
    </source>
</reference>
<feature type="compositionally biased region" description="Basic and acidic residues" evidence="1">
    <location>
        <begin position="133"/>
        <end position="142"/>
    </location>
</feature>
<dbReference type="EMBL" id="MKCQ01000010">
    <property type="protein sequence ID" value="OEY89675.1"/>
    <property type="molecule type" value="Genomic_DNA"/>
</dbReference>
<dbReference type="NCBIfam" id="NF047450">
    <property type="entry name" value="post-PEP-CTERM_1"/>
    <property type="match status" value="1"/>
</dbReference>
<comment type="caution">
    <text evidence="3">The sequence shown here is derived from an EMBL/GenBank/DDBJ whole genome shotgun (WGS) entry which is preliminary data.</text>
</comment>
<proteinExistence type="predicted"/>
<dbReference type="RefSeq" id="WP_016848854.1">
    <property type="nucleotide sequence ID" value="NZ_CP026334.1"/>
</dbReference>
<evidence type="ECO:0000256" key="1">
    <source>
        <dbReference type="SAM" id="MobiDB-lite"/>
    </source>
</evidence>
<name>A0AAX0HYX7_XANCG</name>
<evidence type="ECO:0008006" key="5">
    <source>
        <dbReference type="Google" id="ProtNLM"/>
    </source>
</evidence>
<evidence type="ECO:0000313" key="3">
    <source>
        <dbReference type="EMBL" id="OEY89675.1"/>
    </source>
</evidence>
<feature type="compositionally biased region" description="Polar residues" evidence="1">
    <location>
        <begin position="103"/>
        <end position="112"/>
    </location>
</feature>
<protein>
    <recommendedName>
        <fullName evidence="5">DUF4148 domain-containing protein</fullName>
    </recommendedName>
</protein>
<feature type="region of interest" description="Disordered" evidence="1">
    <location>
        <begin position="30"/>
        <end position="142"/>
    </location>
</feature>
<accession>A0AAX0HYX7</accession>
<dbReference type="AlphaFoldDB" id="A0AAX0HYX7"/>
<feature type="compositionally biased region" description="Basic and acidic residues" evidence="1">
    <location>
        <begin position="114"/>
        <end position="125"/>
    </location>
</feature>
<organism evidence="3 4">
    <name type="scientific">Xanthomonas campestris pv. glycines</name>
    <dbReference type="NCBI Taxonomy" id="473421"/>
    <lineage>
        <taxon>Bacteria</taxon>
        <taxon>Pseudomonadati</taxon>
        <taxon>Pseudomonadota</taxon>
        <taxon>Gammaproteobacteria</taxon>
        <taxon>Lysobacterales</taxon>
        <taxon>Lysobacteraceae</taxon>
        <taxon>Xanthomonas</taxon>
    </lineage>
</organism>